<dbReference type="GO" id="GO:0005524">
    <property type="term" value="F:ATP binding"/>
    <property type="evidence" value="ECO:0007669"/>
    <property type="project" value="UniProtKB-UniRule"/>
</dbReference>
<evidence type="ECO:0000256" key="1">
    <source>
        <dbReference type="ARBA" id="ARBA00010886"/>
    </source>
</evidence>
<comment type="catalytic activity">
    <reaction evidence="8">
        <text>L-threonyl-[protein] + ATP = O-phospho-L-threonyl-[protein] + ADP + H(+)</text>
        <dbReference type="Rhea" id="RHEA:46608"/>
        <dbReference type="Rhea" id="RHEA-COMP:11060"/>
        <dbReference type="Rhea" id="RHEA-COMP:11605"/>
        <dbReference type="ChEBI" id="CHEBI:15378"/>
        <dbReference type="ChEBI" id="CHEBI:30013"/>
        <dbReference type="ChEBI" id="CHEBI:30616"/>
        <dbReference type="ChEBI" id="CHEBI:61977"/>
        <dbReference type="ChEBI" id="CHEBI:456216"/>
        <dbReference type="EC" id="2.7.11.1"/>
    </reaction>
</comment>
<evidence type="ECO:0000256" key="4">
    <source>
        <dbReference type="ARBA" id="ARBA00022679"/>
    </source>
</evidence>
<evidence type="ECO:0000256" key="10">
    <source>
        <dbReference type="PROSITE-ProRule" id="PRU10141"/>
    </source>
</evidence>
<dbReference type="PROSITE" id="PS00108">
    <property type="entry name" value="PROTEIN_KINASE_ST"/>
    <property type="match status" value="1"/>
</dbReference>
<dbReference type="PROSITE" id="PS50011">
    <property type="entry name" value="PROTEIN_KINASE_DOM"/>
    <property type="match status" value="1"/>
</dbReference>
<evidence type="ECO:0000256" key="12">
    <source>
        <dbReference type="SAM" id="MobiDB-lite"/>
    </source>
</evidence>
<dbReference type="Proteomes" id="UP000694421">
    <property type="component" value="Unplaced"/>
</dbReference>
<comment type="catalytic activity">
    <reaction evidence="9">
        <text>L-seryl-[protein] + ATP = O-phospho-L-seryl-[protein] + ADP + H(+)</text>
        <dbReference type="Rhea" id="RHEA:17989"/>
        <dbReference type="Rhea" id="RHEA-COMP:9863"/>
        <dbReference type="Rhea" id="RHEA-COMP:11604"/>
        <dbReference type="ChEBI" id="CHEBI:15378"/>
        <dbReference type="ChEBI" id="CHEBI:29999"/>
        <dbReference type="ChEBI" id="CHEBI:30616"/>
        <dbReference type="ChEBI" id="CHEBI:83421"/>
        <dbReference type="ChEBI" id="CHEBI:456216"/>
        <dbReference type="EC" id="2.7.11.1"/>
    </reaction>
</comment>
<name>A0A8D0B2J5_SALMN</name>
<keyword evidence="15" id="KW-1185">Reference proteome</keyword>
<comment type="similarity">
    <text evidence="1">Belongs to the protein kinase superfamily. NEK Ser/Thr protein kinase family. NIMA subfamily.</text>
</comment>
<evidence type="ECO:0000256" key="11">
    <source>
        <dbReference type="RuleBase" id="RU000304"/>
    </source>
</evidence>
<dbReference type="SUPFAM" id="SSF56112">
    <property type="entry name" value="Protein kinase-like (PK-like)"/>
    <property type="match status" value="1"/>
</dbReference>
<dbReference type="Ensembl" id="ENSSMRT00000002881.1">
    <property type="protein sequence ID" value="ENSSMRP00000002399.1"/>
    <property type="gene ID" value="ENSSMRG00000002068.1"/>
</dbReference>
<dbReference type="CDD" id="cd08215">
    <property type="entry name" value="STKc_Nek"/>
    <property type="match status" value="1"/>
</dbReference>
<dbReference type="EC" id="2.7.11.1" evidence="2"/>
<dbReference type="InterPro" id="IPR051131">
    <property type="entry name" value="NEK_Ser/Thr_kinase_NIMA"/>
</dbReference>
<dbReference type="OMA" id="KAEIYRP"/>
<dbReference type="PANTHER" id="PTHR44899:SF3">
    <property type="entry name" value="SERINE_THREONINE-PROTEIN KINASE NEK1"/>
    <property type="match status" value="1"/>
</dbReference>
<sequence length="345" mass="38640">TPDVSYCHYEEILSIGQGSSAEVFLMRETRTKKLFAVKKVKTIPGKRLRNKEAVLQEVAILRQLQHPHVVACHDYFFDADGVHVFIVQDYCDGGSLDEHIRTKSGSHFSEGTVMRWFVQLVMAIQYIHALKILHRDIKTSNVFLTQARILKLGDFGISKVLEDTLDLASTFVGTPYYLSPELCKDKPYSSKADVWALGCVLFEMCALQPPFQAFSLMGLFKKIVTEDCAPIPECYSTALHSLIRVILQKEPDERPCASTILAFPYTTTTLVEATTASPPRAHSPCLSPDAIQGTLRIWRLATCSKTWIWKAATGTWDATQEQLDGSWSRKPKAPSAPDPNWEGCP</sequence>
<feature type="domain" description="Protein kinase" evidence="13">
    <location>
        <begin position="9"/>
        <end position="266"/>
    </location>
</feature>
<dbReference type="Pfam" id="PF00069">
    <property type="entry name" value="Pkinase"/>
    <property type="match status" value="1"/>
</dbReference>
<evidence type="ECO:0000313" key="14">
    <source>
        <dbReference type="Ensembl" id="ENSSMRP00000002399.1"/>
    </source>
</evidence>
<accession>A0A8D0B2J5</accession>
<keyword evidence="3 11" id="KW-0723">Serine/threonine-protein kinase</keyword>
<evidence type="ECO:0000313" key="15">
    <source>
        <dbReference type="Proteomes" id="UP000694421"/>
    </source>
</evidence>
<organism evidence="14 15">
    <name type="scientific">Salvator merianae</name>
    <name type="common">Argentine black and white tegu</name>
    <name type="synonym">Tupinambis merianae</name>
    <dbReference type="NCBI Taxonomy" id="96440"/>
    <lineage>
        <taxon>Eukaryota</taxon>
        <taxon>Metazoa</taxon>
        <taxon>Chordata</taxon>
        <taxon>Craniata</taxon>
        <taxon>Vertebrata</taxon>
        <taxon>Euteleostomi</taxon>
        <taxon>Lepidosauria</taxon>
        <taxon>Squamata</taxon>
        <taxon>Bifurcata</taxon>
        <taxon>Unidentata</taxon>
        <taxon>Episquamata</taxon>
        <taxon>Laterata</taxon>
        <taxon>Teiioidea</taxon>
        <taxon>Teiidae</taxon>
        <taxon>Salvator</taxon>
    </lineage>
</organism>
<dbReference type="InterPro" id="IPR011009">
    <property type="entry name" value="Kinase-like_dom_sf"/>
</dbReference>
<dbReference type="InterPro" id="IPR017441">
    <property type="entry name" value="Protein_kinase_ATP_BS"/>
</dbReference>
<dbReference type="GeneTree" id="ENSGT00940000165959"/>
<evidence type="ECO:0000256" key="7">
    <source>
        <dbReference type="ARBA" id="ARBA00022840"/>
    </source>
</evidence>
<keyword evidence="5 10" id="KW-0547">Nucleotide-binding</keyword>
<dbReference type="SMART" id="SM00220">
    <property type="entry name" value="S_TKc"/>
    <property type="match status" value="1"/>
</dbReference>
<reference evidence="14" key="2">
    <citation type="submission" date="2025-09" db="UniProtKB">
        <authorList>
            <consortium name="Ensembl"/>
        </authorList>
    </citation>
    <scope>IDENTIFICATION</scope>
</reference>
<evidence type="ECO:0000256" key="5">
    <source>
        <dbReference type="ARBA" id="ARBA00022741"/>
    </source>
</evidence>
<evidence type="ECO:0000256" key="3">
    <source>
        <dbReference type="ARBA" id="ARBA00022527"/>
    </source>
</evidence>
<keyword evidence="6" id="KW-0418">Kinase</keyword>
<keyword evidence="4" id="KW-0808">Transferase</keyword>
<dbReference type="PANTHER" id="PTHR44899">
    <property type="entry name" value="CAMK FAMILY PROTEIN KINASE"/>
    <property type="match status" value="1"/>
</dbReference>
<evidence type="ECO:0000256" key="2">
    <source>
        <dbReference type="ARBA" id="ARBA00012513"/>
    </source>
</evidence>
<dbReference type="PROSITE" id="PS00107">
    <property type="entry name" value="PROTEIN_KINASE_ATP"/>
    <property type="match status" value="1"/>
</dbReference>
<evidence type="ECO:0000256" key="6">
    <source>
        <dbReference type="ARBA" id="ARBA00022777"/>
    </source>
</evidence>
<feature type="binding site" evidence="10">
    <location>
        <position position="46"/>
    </location>
    <ligand>
        <name>ATP</name>
        <dbReference type="ChEBI" id="CHEBI:30616"/>
    </ligand>
</feature>
<protein>
    <recommendedName>
        <fullName evidence="2">non-specific serine/threonine protein kinase</fullName>
        <ecNumber evidence="2">2.7.11.1</ecNumber>
    </recommendedName>
</protein>
<evidence type="ECO:0000256" key="8">
    <source>
        <dbReference type="ARBA" id="ARBA00047899"/>
    </source>
</evidence>
<dbReference type="InterPro" id="IPR000719">
    <property type="entry name" value="Prot_kinase_dom"/>
</dbReference>
<keyword evidence="7 10" id="KW-0067">ATP-binding</keyword>
<reference evidence="14" key="1">
    <citation type="submission" date="2025-08" db="UniProtKB">
        <authorList>
            <consortium name="Ensembl"/>
        </authorList>
    </citation>
    <scope>IDENTIFICATION</scope>
</reference>
<evidence type="ECO:0000259" key="13">
    <source>
        <dbReference type="PROSITE" id="PS50011"/>
    </source>
</evidence>
<feature type="region of interest" description="Disordered" evidence="12">
    <location>
        <begin position="320"/>
        <end position="345"/>
    </location>
</feature>
<proteinExistence type="inferred from homology"/>
<dbReference type="GO" id="GO:0004674">
    <property type="term" value="F:protein serine/threonine kinase activity"/>
    <property type="evidence" value="ECO:0007669"/>
    <property type="project" value="UniProtKB-KW"/>
</dbReference>
<dbReference type="Gene3D" id="1.10.510.10">
    <property type="entry name" value="Transferase(Phosphotransferase) domain 1"/>
    <property type="match status" value="1"/>
</dbReference>
<dbReference type="AlphaFoldDB" id="A0A8D0B2J5"/>
<dbReference type="InterPro" id="IPR008271">
    <property type="entry name" value="Ser/Thr_kinase_AS"/>
</dbReference>
<evidence type="ECO:0000256" key="9">
    <source>
        <dbReference type="ARBA" id="ARBA00048679"/>
    </source>
</evidence>